<accession>A0A2A6RL66</accession>
<feature type="transmembrane region" description="Helical" evidence="7">
    <location>
        <begin position="6"/>
        <end position="21"/>
    </location>
</feature>
<reference evidence="9" key="1">
    <citation type="submission" date="2017-08" db="EMBL/GenBank/DDBJ databases">
        <authorList>
            <person name="Grouzdev D.S."/>
            <person name="Gaisin V.A."/>
            <person name="Rysina M.S."/>
            <person name="Gorlenko V.M."/>
        </authorList>
    </citation>
    <scope>NUCLEOTIDE SEQUENCE [LARGE SCALE GENOMIC DNA]</scope>
    <source>
        <strain evidence="9">Kir15-3F</strain>
    </source>
</reference>
<comment type="subcellular location">
    <subcellularLocation>
        <location evidence="1">Cell membrane</location>
        <topology evidence="1">Multi-pass membrane protein</topology>
    </subcellularLocation>
</comment>
<comment type="caution">
    <text evidence="8">The sequence shown here is derived from an EMBL/GenBank/DDBJ whole genome shotgun (WGS) entry which is preliminary data.</text>
</comment>
<evidence type="ECO:0000256" key="4">
    <source>
        <dbReference type="ARBA" id="ARBA00022692"/>
    </source>
</evidence>
<protein>
    <submittedName>
        <fullName evidence="8">Cation:proton antiporter</fullName>
    </submittedName>
</protein>
<feature type="transmembrane region" description="Helical" evidence="7">
    <location>
        <begin position="28"/>
        <end position="47"/>
    </location>
</feature>
<dbReference type="InterPro" id="IPR039428">
    <property type="entry name" value="NUOK/Mnh_C1-like"/>
</dbReference>
<keyword evidence="9" id="KW-1185">Reference proteome</keyword>
<dbReference type="PANTHER" id="PTHR34583">
    <property type="entry name" value="ANTIPORTER SUBUNIT MNHC2-RELATED"/>
    <property type="match status" value="1"/>
</dbReference>
<dbReference type="Proteomes" id="UP000220527">
    <property type="component" value="Unassembled WGS sequence"/>
</dbReference>
<keyword evidence="6 7" id="KW-0472">Membrane</keyword>
<dbReference type="EMBL" id="NQWI01000024">
    <property type="protein sequence ID" value="PDW03673.1"/>
    <property type="molecule type" value="Genomic_DNA"/>
</dbReference>
<dbReference type="Pfam" id="PF00420">
    <property type="entry name" value="Oxidored_q2"/>
    <property type="match status" value="1"/>
</dbReference>
<keyword evidence="5 7" id="KW-1133">Transmembrane helix</keyword>
<evidence type="ECO:0000313" key="8">
    <source>
        <dbReference type="EMBL" id="PDW03673.1"/>
    </source>
</evidence>
<dbReference type="Gene3D" id="1.10.287.3510">
    <property type="match status" value="1"/>
</dbReference>
<evidence type="ECO:0000313" key="9">
    <source>
        <dbReference type="Proteomes" id="UP000220527"/>
    </source>
</evidence>
<evidence type="ECO:0000256" key="3">
    <source>
        <dbReference type="ARBA" id="ARBA00022475"/>
    </source>
</evidence>
<sequence>MIFLLSIAIGSLFAGAIFLMLRRSVIKLILGLILLAHGAHLLMFTMGDGGVRRGAPPIVDYETGAVAPGTADPLVQALILTAIVISFGITAFIIALAYRATQAVKSDDLDDMATTDRL</sequence>
<dbReference type="PANTHER" id="PTHR34583:SF2">
    <property type="entry name" value="ANTIPORTER SUBUNIT MNHC2-RELATED"/>
    <property type="match status" value="1"/>
</dbReference>
<evidence type="ECO:0000256" key="5">
    <source>
        <dbReference type="ARBA" id="ARBA00022989"/>
    </source>
</evidence>
<dbReference type="AlphaFoldDB" id="A0A2A6RL66"/>
<evidence type="ECO:0000256" key="1">
    <source>
        <dbReference type="ARBA" id="ARBA00004651"/>
    </source>
</evidence>
<evidence type="ECO:0000256" key="2">
    <source>
        <dbReference type="ARBA" id="ARBA00010388"/>
    </source>
</evidence>
<evidence type="ECO:0000256" key="7">
    <source>
        <dbReference type="SAM" id="Phobius"/>
    </source>
</evidence>
<name>A0A2A6RL66_9CHLR</name>
<feature type="transmembrane region" description="Helical" evidence="7">
    <location>
        <begin position="77"/>
        <end position="98"/>
    </location>
</feature>
<evidence type="ECO:0000256" key="6">
    <source>
        <dbReference type="ARBA" id="ARBA00023136"/>
    </source>
</evidence>
<keyword evidence="4 7" id="KW-0812">Transmembrane</keyword>
<dbReference type="InterPro" id="IPR050601">
    <property type="entry name" value="CPA3_antiporter_subunitC"/>
</dbReference>
<comment type="similarity">
    <text evidence="2">Belongs to the CPA3 antiporters (TC 2.A.63) subunit C family.</text>
</comment>
<dbReference type="RefSeq" id="WP_097643481.1">
    <property type="nucleotide sequence ID" value="NZ_NQWI01000024.1"/>
</dbReference>
<organism evidence="8 9">
    <name type="scientific">Candidatus Viridilinea mediisalina</name>
    <dbReference type="NCBI Taxonomy" id="2024553"/>
    <lineage>
        <taxon>Bacteria</taxon>
        <taxon>Bacillati</taxon>
        <taxon>Chloroflexota</taxon>
        <taxon>Chloroflexia</taxon>
        <taxon>Chloroflexales</taxon>
        <taxon>Chloroflexineae</taxon>
        <taxon>Oscillochloridaceae</taxon>
        <taxon>Candidatus Viridilinea</taxon>
    </lineage>
</organism>
<dbReference type="OrthoDB" id="9799219at2"/>
<gene>
    <name evidence="8" type="ORF">CJ255_07555</name>
</gene>
<dbReference type="GO" id="GO:0005886">
    <property type="term" value="C:plasma membrane"/>
    <property type="evidence" value="ECO:0007669"/>
    <property type="project" value="UniProtKB-SubCell"/>
</dbReference>
<proteinExistence type="inferred from homology"/>
<keyword evidence="3" id="KW-1003">Cell membrane</keyword>